<dbReference type="OrthoDB" id="9764112at2"/>
<dbReference type="InterPro" id="IPR006059">
    <property type="entry name" value="SBP"/>
</dbReference>
<accession>A0A1I3JPH1</accession>
<evidence type="ECO:0000256" key="2">
    <source>
        <dbReference type="ARBA" id="ARBA00008520"/>
    </source>
</evidence>
<keyword evidence="3" id="KW-0732">Signal</keyword>
<dbReference type="GO" id="GO:0042597">
    <property type="term" value="C:periplasmic space"/>
    <property type="evidence" value="ECO:0007669"/>
    <property type="project" value="UniProtKB-SubCell"/>
</dbReference>
<evidence type="ECO:0000313" key="5">
    <source>
        <dbReference type="Proteomes" id="UP000182737"/>
    </source>
</evidence>
<keyword evidence="5" id="KW-1185">Reference proteome</keyword>
<evidence type="ECO:0000256" key="1">
    <source>
        <dbReference type="ARBA" id="ARBA00004418"/>
    </source>
</evidence>
<evidence type="ECO:0000256" key="3">
    <source>
        <dbReference type="SAM" id="SignalP"/>
    </source>
</evidence>
<dbReference type="AlphaFoldDB" id="A0A1I3JPH1"/>
<dbReference type="PANTHER" id="PTHR43649:SF12">
    <property type="entry name" value="DIACETYLCHITOBIOSE BINDING PROTEIN DASA"/>
    <property type="match status" value="1"/>
</dbReference>
<proteinExistence type="inferred from homology"/>
<dbReference type="SUPFAM" id="SSF53850">
    <property type="entry name" value="Periplasmic binding protein-like II"/>
    <property type="match status" value="1"/>
</dbReference>
<protein>
    <submittedName>
        <fullName evidence="4">Raffinose/stachyose/melibiose transport system substrate-binding protein</fullName>
    </submittedName>
</protein>
<dbReference type="Pfam" id="PF01547">
    <property type="entry name" value="SBP_bac_1"/>
    <property type="match status" value="1"/>
</dbReference>
<comment type="similarity">
    <text evidence="2">Belongs to the bacterial solute-binding protein 1 family.</text>
</comment>
<feature type="signal peptide" evidence="3">
    <location>
        <begin position="1"/>
        <end position="19"/>
    </location>
</feature>
<dbReference type="Gene3D" id="3.40.190.10">
    <property type="entry name" value="Periplasmic binding protein-like II"/>
    <property type="match status" value="2"/>
</dbReference>
<dbReference type="InterPro" id="IPR050490">
    <property type="entry name" value="Bact_solute-bd_prot1"/>
</dbReference>
<dbReference type="Proteomes" id="UP000182737">
    <property type="component" value="Unassembled WGS sequence"/>
</dbReference>
<feature type="chain" id="PRO_5010249517" evidence="3">
    <location>
        <begin position="20"/>
        <end position="423"/>
    </location>
</feature>
<name>A0A1I3JPH1_9SPIR</name>
<evidence type="ECO:0000313" key="4">
    <source>
        <dbReference type="EMBL" id="SFI62162.1"/>
    </source>
</evidence>
<comment type="subcellular location">
    <subcellularLocation>
        <location evidence="1">Periplasm</location>
    </subcellularLocation>
</comment>
<sequence length="423" mass="45750">MKKLLAVASILVIATSLFAAPKAKKVKQVTLNIMGYGDNSNAEGQTFKRICEEFMDANPDVKVNYELLYDEAYHQKAVSRLAAGDVPDIAYMGADARWGAEWQEAGQQINNVPYYPENIDASLVPDFFGTGVKPYLPLGGSNYCTVVAVNMDLLNKIGGKIPETYEDMKALAKTCKANGIQLMSTHGADGWVWGSCVMSGIIPRTTGDLKWIEKAVNKQVKFTDQGFVDALSVLSTWVKDGVLDPNSVLTDNGTGMSNFVNGKYLMYIDGQWAFGEQNLGKLSKSVKLISIPQVPGEKACAGSLAGAWQVGYGITKKGTKDKKVLDAAKRWMAYFYSYEETVQRLQDGGISAPIIKNFKLPAGMDPCIAEKATLGAYPSCYVIDSYLTGVANDTLNAGMQDIVSGKITPAALAANVQKAFDAQ</sequence>
<dbReference type="EMBL" id="FORI01000003">
    <property type="protein sequence ID" value="SFI62162.1"/>
    <property type="molecule type" value="Genomic_DNA"/>
</dbReference>
<dbReference type="PANTHER" id="PTHR43649">
    <property type="entry name" value="ARABINOSE-BINDING PROTEIN-RELATED"/>
    <property type="match status" value="1"/>
</dbReference>
<organism evidence="4 5">
    <name type="scientific">Treponema bryantii</name>
    <dbReference type="NCBI Taxonomy" id="163"/>
    <lineage>
        <taxon>Bacteria</taxon>
        <taxon>Pseudomonadati</taxon>
        <taxon>Spirochaetota</taxon>
        <taxon>Spirochaetia</taxon>
        <taxon>Spirochaetales</taxon>
        <taxon>Treponemataceae</taxon>
        <taxon>Treponema</taxon>
    </lineage>
</organism>
<reference evidence="5" key="1">
    <citation type="submission" date="2016-10" db="EMBL/GenBank/DDBJ databases">
        <authorList>
            <person name="Varghese N."/>
            <person name="Submissions S."/>
        </authorList>
    </citation>
    <scope>NUCLEOTIDE SEQUENCE [LARGE SCALE GENOMIC DNA]</scope>
    <source>
        <strain evidence="5">XBD1002</strain>
    </source>
</reference>
<dbReference type="RefSeq" id="WP_074931008.1">
    <property type="nucleotide sequence ID" value="NZ_FORI01000003.1"/>
</dbReference>
<gene>
    <name evidence="4" type="ORF">SAMN04487775_103165</name>
</gene>